<name>A0A2W4W208_9CYAN</name>
<comment type="caution">
    <text evidence="2">The sequence shown here is derived from an EMBL/GenBank/DDBJ whole genome shotgun (WGS) entry which is preliminary data.</text>
</comment>
<reference evidence="2 3" key="1">
    <citation type="submission" date="2018-04" db="EMBL/GenBank/DDBJ databases">
        <authorList>
            <person name="Go L.Y."/>
            <person name="Mitchell J.A."/>
        </authorList>
    </citation>
    <scope>NUCLEOTIDE SEQUENCE [LARGE SCALE GENOMIC DNA]</scope>
    <source>
        <strain evidence="2">ULC066bin1</strain>
    </source>
</reference>
<dbReference type="PANTHER" id="PTHR22916">
    <property type="entry name" value="GLYCOSYLTRANSFERASE"/>
    <property type="match status" value="1"/>
</dbReference>
<organism evidence="2 3">
    <name type="scientific">Pseudanabaena frigida</name>
    <dbReference type="NCBI Taxonomy" id="945775"/>
    <lineage>
        <taxon>Bacteria</taxon>
        <taxon>Bacillati</taxon>
        <taxon>Cyanobacteriota</taxon>
        <taxon>Cyanophyceae</taxon>
        <taxon>Pseudanabaenales</taxon>
        <taxon>Pseudanabaenaceae</taxon>
        <taxon>Pseudanabaena</taxon>
    </lineage>
</organism>
<feature type="domain" description="Glycosyltransferase 2-like" evidence="1">
    <location>
        <begin position="6"/>
        <end position="136"/>
    </location>
</feature>
<dbReference type="EMBL" id="QBML01000019">
    <property type="protein sequence ID" value="PZO39234.1"/>
    <property type="molecule type" value="Genomic_DNA"/>
</dbReference>
<dbReference type="InterPro" id="IPR029044">
    <property type="entry name" value="Nucleotide-diphossugar_trans"/>
</dbReference>
<dbReference type="InterPro" id="IPR001173">
    <property type="entry name" value="Glyco_trans_2-like"/>
</dbReference>
<dbReference type="AlphaFoldDB" id="A0A2W4W208"/>
<dbReference type="Pfam" id="PF00535">
    <property type="entry name" value="Glycos_transf_2"/>
    <property type="match status" value="1"/>
</dbReference>
<proteinExistence type="predicted"/>
<evidence type="ECO:0000313" key="2">
    <source>
        <dbReference type="EMBL" id="PZO39234.1"/>
    </source>
</evidence>
<sequence length="313" mass="35467">MQPSISVGIPTYKRSKLFREALYSVIEQTLQPVEIIIGDDSPDDITENLVLDIKKECKIPIFYFRHSPSLGQSENVNFLYETAKGDKIVLLHDDDLLLPNALEDLNSCWDLHPDLVASYGKQYIVSEDGAIDMEHSSDLNQMFFRTSDRAGLQNSSVESAILHQFPNDCFMILASAAKAIKWRSYEEVGDAGDFDFGLRLSLEYPNFFFLDKYTAKYRLSSVSISKSDNRRAASESFNIILNTTLPESVSWAKEHELMREAPIAIIELISLGKRKQALDIYFSKYHPLSRRMSLGGVRRLLKALLPTSIGKLI</sequence>
<dbReference type="PANTHER" id="PTHR22916:SF3">
    <property type="entry name" value="UDP-GLCNAC:BETAGAL BETA-1,3-N-ACETYLGLUCOSAMINYLTRANSFERASE-LIKE PROTEIN 1"/>
    <property type="match status" value="1"/>
</dbReference>
<protein>
    <recommendedName>
        <fullName evidence="1">Glycosyltransferase 2-like domain-containing protein</fullName>
    </recommendedName>
</protein>
<dbReference type="CDD" id="cd00761">
    <property type="entry name" value="Glyco_tranf_GTA_type"/>
    <property type="match status" value="1"/>
</dbReference>
<dbReference type="Gene3D" id="3.90.550.10">
    <property type="entry name" value="Spore Coat Polysaccharide Biosynthesis Protein SpsA, Chain A"/>
    <property type="match status" value="1"/>
</dbReference>
<dbReference type="Proteomes" id="UP000249467">
    <property type="component" value="Unassembled WGS sequence"/>
</dbReference>
<dbReference type="GO" id="GO:0016758">
    <property type="term" value="F:hexosyltransferase activity"/>
    <property type="evidence" value="ECO:0007669"/>
    <property type="project" value="UniProtKB-ARBA"/>
</dbReference>
<gene>
    <name evidence="2" type="ORF">DCF19_14810</name>
</gene>
<evidence type="ECO:0000259" key="1">
    <source>
        <dbReference type="Pfam" id="PF00535"/>
    </source>
</evidence>
<dbReference type="SUPFAM" id="SSF53448">
    <property type="entry name" value="Nucleotide-diphospho-sugar transferases"/>
    <property type="match status" value="1"/>
</dbReference>
<reference evidence="2 3" key="2">
    <citation type="submission" date="2018-06" db="EMBL/GenBank/DDBJ databases">
        <title>Metagenomic assembly of (sub)arctic Cyanobacteria and their associated microbiome from non-axenic cultures.</title>
        <authorList>
            <person name="Baurain D."/>
        </authorList>
    </citation>
    <scope>NUCLEOTIDE SEQUENCE [LARGE SCALE GENOMIC DNA]</scope>
    <source>
        <strain evidence="2">ULC066bin1</strain>
    </source>
</reference>
<evidence type="ECO:0000313" key="3">
    <source>
        <dbReference type="Proteomes" id="UP000249467"/>
    </source>
</evidence>
<accession>A0A2W4W208</accession>